<dbReference type="Proteomes" id="UP000242474">
    <property type="component" value="Unassembled WGS sequence"/>
</dbReference>
<dbReference type="AlphaFoldDB" id="A0A2G5B242"/>
<keyword evidence="7 13" id="KW-1133">Transmembrane helix</keyword>
<evidence type="ECO:0000256" key="1">
    <source>
        <dbReference type="ARBA" id="ARBA00004434"/>
    </source>
</evidence>
<dbReference type="SUPFAM" id="SSF81411">
    <property type="entry name" value="Mitochondrial cytochrome c oxidase subunit VIa"/>
    <property type="match status" value="1"/>
</dbReference>
<evidence type="ECO:0000256" key="3">
    <source>
        <dbReference type="ARBA" id="ARBA00005553"/>
    </source>
</evidence>
<evidence type="ECO:0000256" key="2">
    <source>
        <dbReference type="ARBA" id="ARBA00004673"/>
    </source>
</evidence>
<evidence type="ECO:0000256" key="4">
    <source>
        <dbReference type="ARBA" id="ARBA00022692"/>
    </source>
</evidence>
<accession>A0A2G5B242</accession>
<evidence type="ECO:0000256" key="13">
    <source>
        <dbReference type="SAM" id="Phobius"/>
    </source>
</evidence>
<dbReference type="GO" id="GO:0030234">
    <property type="term" value="F:enzyme regulator activity"/>
    <property type="evidence" value="ECO:0007669"/>
    <property type="project" value="TreeGrafter"/>
</dbReference>
<feature type="transmembrane region" description="Helical" evidence="13">
    <location>
        <begin position="51"/>
        <end position="68"/>
    </location>
</feature>
<name>A0A2G5B242_COERN</name>
<evidence type="ECO:0000256" key="12">
    <source>
        <dbReference type="RuleBase" id="RU004396"/>
    </source>
</evidence>
<dbReference type="EMBL" id="KZ303549">
    <property type="protein sequence ID" value="PIA13061.1"/>
    <property type="molecule type" value="Genomic_DNA"/>
</dbReference>
<evidence type="ECO:0000256" key="5">
    <source>
        <dbReference type="ARBA" id="ARBA00022792"/>
    </source>
</evidence>
<keyword evidence="4 13" id="KW-0812">Transmembrane</keyword>
<evidence type="ECO:0000256" key="11">
    <source>
        <dbReference type="ARBA" id="ARBA00082360"/>
    </source>
</evidence>
<protein>
    <recommendedName>
        <fullName evidence="10">Cytochrome c oxidase subunit 13, mitochondrial</fullName>
    </recommendedName>
    <alternativeName>
        <fullName evidence="11">Cytochrome c oxidase polypeptide VIa</fullName>
    </alternativeName>
</protein>
<evidence type="ECO:0000256" key="7">
    <source>
        <dbReference type="ARBA" id="ARBA00022989"/>
    </source>
</evidence>
<sequence>MFRTLQLARTAAVRNAAMRNVRLYSGNMYTKEGYKAAQEHANVAAETWRKISLYVALPTCIIFGYFAVSNEMEHIHHLEHDPPTFVAYPYLHVRNRKFPFGDGDHTLFWNPLVNPDPE</sequence>
<evidence type="ECO:0000256" key="10">
    <source>
        <dbReference type="ARBA" id="ARBA00070930"/>
    </source>
</evidence>
<reference evidence="14 15" key="1">
    <citation type="journal article" date="2015" name="Genome Biol. Evol.">
        <title>Phylogenomic analyses indicate that early fungi evolved digesting cell walls of algal ancestors of land plants.</title>
        <authorList>
            <person name="Chang Y."/>
            <person name="Wang S."/>
            <person name="Sekimoto S."/>
            <person name="Aerts A.L."/>
            <person name="Choi C."/>
            <person name="Clum A."/>
            <person name="LaButti K.M."/>
            <person name="Lindquist E.A."/>
            <person name="Yee Ngan C."/>
            <person name="Ohm R.A."/>
            <person name="Salamov A.A."/>
            <person name="Grigoriev I.V."/>
            <person name="Spatafora J.W."/>
            <person name="Berbee M.L."/>
        </authorList>
    </citation>
    <scope>NUCLEOTIDE SEQUENCE [LARGE SCALE GENOMIC DNA]</scope>
    <source>
        <strain evidence="14 15">NRRL 1564</strain>
    </source>
</reference>
<evidence type="ECO:0000256" key="6">
    <source>
        <dbReference type="ARBA" id="ARBA00022946"/>
    </source>
</evidence>
<comment type="similarity">
    <text evidence="3 12">Belongs to the cytochrome c oxidase subunit 6A family.</text>
</comment>
<evidence type="ECO:0000256" key="9">
    <source>
        <dbReference type="ARBA" id="ARBA00023136"/>
    </source>
</evidence>
<dbReference type="Pfam" id="PF02046">
    <property type="entry name" value="COX6A"/>
    <property type="match status" value="1"/>
</dbReference>
<evidence type="ECO:0000313" key="14">
    <source>
        <dbReference type="EMBL" id="PIA13061.1"/>
    </source>
</evidence>
<keyword evidence="9 13" id="KW-0472">Membrane</keyword>
<dbReference type="PANTHER" id="PTHR11504:SF0">
    <property type="entry name" value="CYTOCHROME C OXIDASE SUBUNIT"/>
    <property type="match status" value="1"/>
</dbReference>
<dbReference type="PIRSF" id="PIRSF000277">
    <property type="entry name" value="COX6A1"/>
    <property type="match status" value="1"/>
</dbReference>
<proteinExistence type="inferred from homology"/>
<dbReference type="FunFam" id="4.10.95.10:FF:000001">
    <property type="entry name" value="Cytochrome c oxidase subunit 6A, mitochondrial"/>
    <property type="match status" value="1"/>
</dbReference>
<dbReference type="OrthoDB" id="5947505at2759"/>
<comment type="subcellular location">
    <subcellularLocation>
        <location evidence="1">Mitochondrion inner membrane</location>
        <topology evidence="1">Single-pass membrane protein</topology>
    </subcellularLocation>
</comment>
<keyword evidence="6" id="KW-0809">Transit peptide</keyword>
<dbReference type="InterPro" id="IPR001349">
    <property type="entry name" value="Cyt_c_oxidase_su6a"/>
</dbReference>
<keyword evidence="15" id="KW-1185">Reference proteome</keyword>
<comment type="pathway">
    <text evidence="2">Energy metabolism; oxidative phosphorylation.</text>
</comment>
<keyword evidence="8" id="KW-0496">Mitochondrion</keyword>
<dbReference type="InterPro" id="IPR036418">
    <property type="entry name" value="Cyt_c_oxidase_su6a_sf"/>
</dbReference>
<dbReference type="GO" id="GO:0005743">
    <property type="term" value="C:mitochondrial inner membrane"/>
    <property type="evidence" value="ECO:0007669"/>
    <property type="project" value="UniProtKB-SubCell"/>
</dbReference>
<organism evidence="14 15">
    <name type="scientific">Coemansia reversa (strain ATCC 12441 / NRRL 1564)</name>
    <dbReference type="NCBI Taxonomy" id="763665"/>
    <lineage>
        <taxon>Eukaryota</taxon>
        <taxon>Fungi</taxon>
        <taxon>Fungi incertae sedis</taxon>
        <taxon>Zoopagomycota</taxon>
        <taxon>Kickxellomycotina</taxon>
        <taxon>Kickxellomycetes</taxon>
        <taxon>Kickxellales</taxon>
        <taxon>Kickxellaceae</taxon>
        <taxon>Coemansia</taxon>
    </lineage>
</organism>
<dbReference type="GO" id="GO:0006123">
    <property type="term" value="P:mitochondrial electron transport, cytochrome c to oxygen"/>
    <property type="evidence" value="ECO:0007669"/>
    <property type="project" value="TreeGrafter"/>
</dbReference>
<keyword evidence="5" id="KW-0999">Mitochondrion inner membrane</keyword>
<evidence type="ECO:0000313" key="15">
    <source>
        <dbReference type="Proteomes" id="UP000242474"/>
    </source>
</evidence>
<dbReference type="Gene3D" id="4.10.95.10">
    <property type="entry name" value="Cytochrome c oxidase, subunit VIa"/>
    <property type="match status" value="1"/>
</dbReference>
<gene>
    <name evidence="14" type="ORF">COEREDRAFT_78253</name>
</gene>
<dbReference type="PANTHER" id="PTHR11504">
    <property type="entry name" value="CYTOCHROME C OXIDASE POLYPEPTIDE VIA"/>
    <property type="match status" value="1"/>
</dbReference>
<evidence type="ECO:0000256" key="8">
    <source>
        <dbReference type="ARBA" id="ARBA00023128"/>
    </source>
</evidence>
<dbReference type="STRING" id="763665.A0A2G5B242"/>